<accession>A0A9D8KGK1</accession>
<dbReference type="Pfam" id="PF13801">
    <property type="entry name" value="Metal_resist"/>
    <property type="match status" value="1"/>
</dbReference>
<dbReference type="Gene3D" id="1.20.120.1490">
    <property type="match status" value="1"/>
</dbReference>
<feature type="compositionally biased region" description="Basic and acidic residues" evidence="2">
    <location>
        <begin position="176"/>
        <end position="188"/>
    </location>
</feature>
<reference evidence="4" key="1">
    <citation type="journal article" date="2021" name="Environ. Microbiol.">
        <title>Genomic characterization of three novel Desulfobacterota classes expand the metabolic and phylogenetic diversity of the phylum.</title>
        <authorList>
            <person name="Murphy C.L."/>
            <person name="Biggerstaff J."/>
            <person name="Eichhorn A."/>
            <person name="Ewing E."/>
            <person name="Shahan R."/>
            <person name="Soriano D."/>
            <person name="Stewart S."/>
            <person name="VanMol K."/>
            <person name="Walker R."/>
            <person name="Walters P."/>
            <person name="Elshahed M.S."/>
            <person name="Youssef N.H."/>
        </authorList>
    </citation>
    <scope>NUCLEOTIDE SEQUENCE</scope>
    <source>
        <strain evidence="4">Zod_Metabat.24</strain>
    </source>
</reference>
<keyword evidence="3" id="KW-0812">Transmembrane</keyword>
<keyword evidence="3" id="KW-0472">Membrane</keyword>
<feature type="compositionally biased region" description="Basic and acidic residues" evidence="2">
    <location>
        <begin position="221"/>
        <end position="236"/>
    </location>
</feature>
<keyword evidence="1" id="KW-0175">Coiled coil</keyword>
<dbReference type="InterPro" id="IPR025961">
    <property type="entry name" value="Metal_resist"/>
</dbReference>
<comment type="caution">
    <text evidence="4">The sequence shown here is derived from an EMBL/GenBank/DDBJ whole genome shotgun (WGS) entry which is preliminary data.</text>
</comment>
<evidence type="ECO:0000256" key="1">
    <source>
        <dbReference type="SAM" id="Coils"/>
    </source>
</evidence>
<evidence type="ECO:0000256" key="2">
    <source>
        <dbReference type="SAM" id="MobiDB-lite"/>
    </source>
</evidence>
<proteinExistence type="predicted"/>
<reference evidence="4" key="2">
    <citation type="submission" date="2021-01" db="EMBL/GenBank/DDBJ databases">
        <authorList>
            <person name="Hahn C.R."/>
            <person name="Youssef N.H."/>
            <person name="Elshahed M."/>
        </authorList>
    </citation>
    <scope>NUCLEOTIDE SEQUENCE</scope>
    <source>
        <strain evidence="4">Zod_Metabat.24</strain>
    </source>
</reference>
<dbReference type="Proteomes" id="UP000809273">
    <property type="component" value="Unassembled WGS sequence"/>
</dbReference>
<feature type="region of interest" description="Disordered" evidence="2">
    <location>
        <begin position="35"/>
        <end position="64"/>
    </location>
</feature>
<feature type="compositionally biased region" description="Basic and acidic residues" evidence="2">
    <location>
        <begin position="35"/>
        <end position="52"/>
    </location>
</feature>
<dbReference type="EMBL" id="JAFGIX010000055">
    <property type="protein sequence ID" value="MBN1573778.1"/>
    <property type="molecule type" value="Genomic_DNA"/>
</dbReference>
<feature type="compositionally biased region" description="Basic residues" evidence="2">
    <location>
        <begin position="189"/>
        <end position="201"/>
    </location>
</feature>
<name>A0A9D8KGK1_9DELT</name>
<protein>
    <submittedName>
        <fullName evidence="4">Spy/CpxP family protein refolding chaperone</fullName>
    </submittedName>
</protein>
<evidence type="ECO:0000313" key="4">
    <source>
        <dbReference type="EMBL" id="MBN1573778.1"/>
    </source>
</evidence>
<evidence type="ECO:0000256" key="3">
    <source>
        <dbReference type="SAM" id="Phobius"/>
    </source>
</evidence>
<evidence type="ECO:0000313" key="5">
    <source>
        <dbReference type="Proteomes" id="UP000809273"/>
    </source>
</evidence>
<keyword evidence="3" id="KW-1133">Transmembrane helix</keyword>
<sequence length="236" mass="27086">MNKKALITILVVSLGINVGLFGMFLYRGISEKGSERIGPRLRPPEPRPERHLPGRPGSGPPGLPKWFESECKITDQQKEDINKILEENNEKLEACRRTISDNRKELFTLINKEDPNLEEIDKKIAEISALELDMEKIFVRKIISVRGVLTPDQVKLLDSHIEKYMRPGSKYSPGFEGKRYDNKNWKGDRSHRRGWSKNKTKKWGDDELQVKEPPQSEVSEPGEKEIDGGEPKDIEK</sequence>
<gene>
    <name evidence="4" type="ORF">JW984_11335</name>
</gene>
<organism evidence="4 5">
    <name type="scientific">Candidatus Zymogenus saltonus</name>
    <dbReference type="NCBI Taxonomy" id="2844893"/>
    <lineage>
        <taxon>Bacteria</taxon>
        <taxon>Deltaproteobacteria</taxon>
        <taxon>Candidatus Zymogenia</taxon>
        <taxon>Candidatus Zymogeniales</taxon>
        <taxon>Candidatus Zymogenaceae</taxon>
        <taxon>Candidatus Zymogenus</taxon>
    </lineage>
</organism>
<dbReference type="AlphaFoldDB" id="A0A9D8KGK1"/>
<feature type="coiled-coil region" evidence="1">
    <location>
        <begin position="78"/>
        <end position="105"/>
    </location>
</feature>
<dbReference type="CDD" id="cd09916">
    <property type="entry name" value="CpxP_like"/>
    <property type="match status" value="1"/>
</dbReference>
<feature type="transmembrane region" description="Helical" evidence="3">
    <location>
        <begin position="6"/>
        <end position="26"/>
    </location>
</feature>
<feature type="region of interest" description="Disordered" evidence="2">
    <location>
        <begin position="167"/>
        <end position="236"/>
    </location>
</feature>
<dbReference type="GO" id="GO:0042597">
    <property type="term" value="C:periplasmic space"/>
    <property type="evidence" value="ECO:0007669"/>
    <property type="project" value="InterPro"/>
</dbReference>
<dbReference type="InterPro" id="IPR012899">
    <property type="entry name" value="LTXXQ"/>
</dbReference>